<dbReference type="InterPro" id="IPR013187">
    <property type="entry name" value="F-box-assoc_dom_typ3"/>
</dbReference>
<gene>
    <name evidence="2" type="ORF">EUTSA_v10011975mg</name>
</gene>
<proteinExistence type="predicted"/>
<dbReference type="AlphaFoldDB" id="V4KFV6"/>
<accession>V4KFV6</accession>
<protein>
    <recommendedName>
        <fullName evidence="1">F-box associated beta-propeller type 3 domain-containing protein</fullName>
    </recommendedName>
</protein>
<name>V4KFV6_EUTSA</name>
<dbReference type="PANTHER" id="PTHR31111">
    <property type="entry name" value="BNAA05G37150D PROTEIN-RELATED"/>
    <property type="match status" value="1"/>
</dbReference>
<reference evidence="2 3" key="1">
    <citation type="journal article" date="2013" name="Front. Plant Sci.">
        <title>The Reference Genome of the Halophytic Plant Eutrema salsugineum.</title>
        <authorList>
            <person name="Yang R."/>
            <person name="Jarvis D.E."/>
            <person name="Chen H."/>
            <person name="Beilstein M.A."/>
            <person name="Grimwood J."/>
            <person name="Jenkins J."/>
            <person name="Shu S."/>
            <person name="Prochnik S."/>
            <person name="Xin M."/>
            <person name="Ma C."/>
            <person name="Schmutz J."/>
            <person name="Wing R.A."/>
            <person name="Mitchell-Olds T."/>
            <person name="Schumaker K.S."/>
            <person name="Wang X."/>
        </authorList>
    </citation>
    <scope>NUCLEOTIDE SEQUENCE [LARGE SCALE GENOMIC DNA]</scope>
</reference>
<evidence type="ECO:0000313" key="2">
    <source>
        <dbReference type="EMBL" id="ESQ30034.1"/>
    </source>
</evidence>
<organism evidence="2 3">
    <name type="scientific">Eutrema salsugineum</name>
    <name type="common">Saltwater cress</name>
    <name type="synonym">Sisymbrium salsugineum</name>
    <dbReference type="NCBI Taxonomy" id="72664"/>
    <lineage>
        <taxon>Eukaryota</taxon>
        <taxon>Viridiplantae</taxon>
        <taxon>Streptophyta</taxon>
        <taxon>Embryophyta</taxon>
        <taxon>Tracheophyta</taxon>
        <taxon>Spermatophyta</taxon>
        <taxon>Magnoliopsida</taxon>
        <taxon>eudicotyledons</taxon>
        <taxon>Gunneridae</taxon>
        <taxon>Pentapetalae</taxon>
        <taxon>rosids</taxon>
        <taxon>malvids</taxon>
        <taxon>Brassicales</taxon>
        <taxon>Brassicaceae</taxon>
        <taxon>Eutremeae</taxon>
        <taxon>Eutrema</taxon>
    </lineage>
</organism>
<feature type="non-terminal residue" evidence="2">
    <location>
        <position position="185"/>
    </location>
</feature>
<dbReference type="Gramene" id="ESQ30034">
    <property type="protein sequence ID" value="ESQ30034"/>
    <property type="gene ID" value="EUTSA_v10011975mg"/>
</dbReference>
<dbReference type="Proteomes" id="UP000030689">
    <property type="component" value="Unassembled WGS sequence"/>
</dbReference>
<dbReference type="InterPro" id="IPR017451">
    <property type="entry name" value="F-box-assoc_interact_dom"/>
</dbReference>
<sequence>MHGKVSPRIETLVVDHSPSKLQTVVPDKSSATPQILFAFQDGSSNLFFYSSPQPQDLDVYTSSVVATRHDMKLGTGFYKLCRPVHGLVCSQHKGEKKSWAVISNPITGEYVTTPKVSIEGVKGWIKGKAEYSFGYDPIEKQFKVLRITWLTCNPDNWFPRYHVLTLETGNGNRNRNRNLSWRRIQ</sequence>
<dbReference type="OrthoDB" id="1113347at2759"/>
<evidence type="ECO:0000313" key="3">
    <source>
        <dbReference type="Proteomes" id="UP000030689"/>
    </source>
</evidence>
<dbReference type="EMBL" id="KI517809">
    <property type="protein sequence ID" value="ESQ30034.1"/>
    <property type="molecule type" value="Genomic_DNA"/>
</dbReference>
<dbReference type="NCBIfam" id="TIGR01640">
    <property type="entry name" value="F_box_assoc_1"/>
    <property type="match status" value="1"/>
</dbReference>
<evidence type="ECO:0000259" key="1">
    <source>
        <dbReference type="Pfam" id="PF08268"/>
    </source>
</evidence>
<keyword evidence="3" id="KW-1185">Reference proteome</keyword>
<dbReference type="KEGG" id="eus:EUTSA_v10011975mg"/>
<dbReference type="PANTHER" id="PTHR31111:SF125">
    <property type="entry name" value="F-BOX PROTEIN CPR30-LIKE"/>
    <property type="match status" value="1"/>
</dbReference>
<dbReference type="Pfam" id="PF08268">
    <property type="entry name" value="FBA_3"/>
    <property type="match status" value="1"/>
</dbReference>
<feature type="domain" description="F-box associated beta-propeller type 3" evidence="1">
    <location>
        <begin position="35"/>
        <end position="184"/>
    </location>
</feature>